<evidence type="ECO:0000259" key="1">
    <source>
        <dbReference type="Pfam" id="PF01764"/>
    </source>
</evidence>
<dbReference type="InterPro" id="IPR051218">
    <property type="entry name" value="Sec_MonoDiacylglyc_Lipase"/>
</dbReference>
<dbReference type="PANTHER" id="PTHR45856">
    <property type="entry name" value="ALPHA/BETA-HYDROLASES SUPERFAMILY PROTEIN"/>
    <property type="match status" value="1"/>
</dbReference>
<protein>
    <submittedName>
        <fullName evidence="2">Probable lipase</fullName>
    </submittedName>
</protein>
<dbReference type="CDD" id="cd00519">
    <property type="entry name" value="Lipase_3"/>
    <property type="match status" value="1"/>
</dbReference>
<dbReference type="EMBL" id="DF820470">
    <property type="protein sequence ID" value="GAK59442.1"/>
    <property type="molecule type" value="Genomic_DNA"/>
</dbReference>
<dbReference type="InterPro" id="IPR029058">
    <property type="entry name" value="AB_hydrolase_fold"/>
</dbReference>
<dbReference type="GO" id="GO:0006629">
    <property type="term" value="P:lipid metabolic process"/>
    <property type="evidence" value="ECO:0007669"/>
    <property type="project" value="InterPro"/>
</dbReference>
<dbReference type="Pfam" id="PF01764">
    <property type="entry name" value="Lipase_3"/>
    <property type="match status" value="1"/>
</dbReference>
<keyword evidence="3" id="KW-1185">Reference proteome</keyword>
<gene>
    <name evidence="2" type="ORF">U27_06427</name>
</gene>
<dbReference type="PANTHER" id="PTHR45856:SF24">
    <property type="entry name" value="FUNGAL LIPASE-LIKE DOMAIN-CONTAINING PROTEIN"/>
    <property type="match status" value="1"/>
</dbReference>
<dbReference type="InterPro" id="IPR002921">
    <property type="entry name" value="Fungal_lipase-type"/>
</dbReference>
<evidence type="ECO:0000313" key="3">
    <source>
        <dbReference type="Proteomes" id="UP000030661"/>
    </source>
</evidence>
<reference evidence="2 3" key="1">
    <citation type="journal article" date="2015" name="PeerJ">
        <title>First genomic representation of candidate bacterial phylum KSB3 points to enhanced environmental sensing as a trigger of wastewater bulking.</title>
        <authorList>
            <person name="Sekiguchi Y."/>
            <person name="Ohashi A."/>
            <person name="Parks D.H."/>
            <person name="Yamauchi T."/>
            <person name="Tyson G.W."/>
            <person name="Hugenholtz P."/>
        </authorList>
    </citation>
    <scope>NUCLEOTIDE SEQUENCE [LARGE SCALE GENOMIC DNA]</scope>
</reference>
<name>A0A081C4D7_VECG1</name>
<dbReference type="HOGENOM" id="CLU_032957_4_0_0"/>
<sequence length="305" mass="35182">MPMKKSLPLTTWKNIAPPYHDYEYFQGKDVYPFRPDAEHFDFVNAWWLSESATLAYAEEEFACPRFFSAGFSEVRHFKGSSTDCFVAHNDVWIVVAFRGTETRRRSGVRDWQNIIADIKTDCDILLIDTPHHGGKVHKGFLAALEEIWEDLEHYLASIHSSSRTLWMTGHSLGAALATLATDRYKKVQGLYTFGSPRVGNTEFKKQFQIRTFRIVNNTDLVTTVPPSGFYEHVGELWYIDSEGQMRKNCRRSEMWTDGFRGEVQNIVDSLEQVKQGSFNFIPGGLKDHVPTRYAVHIWNNLIEQE</sequence>
<proteinExistence type="predicted"/>
<feature type="domain" description="Fungal lipase-type" evidence="1">
    <location>
        <begin position="94"/>
        <end position="227"/>
    </location>
</feature>
<organism evidence="2 3">
    <name type="scientific">Vecturithrix granuli</name>
    <dbReference type="NCBI Taxonomy" id="1499967"/>
    <lineage>
        <taxon>Bacteria</taxon>
        <taxon>Candidatus Moduliflexota</taxon>
        <taxon>Candidatus Vecturitrichia</taxon>
        <taxon>Candidatus Vecturitrichales</taxon>
        <taxon>Candidatus Vecturitrichaceae</taxon>
        <taxon>Candidatus Vecturithrix</taxon>
    </lineage>
</organism>
<evidence type="ECO:0000313" key="2">
    <source>
        <dbReference type="EMBL" id="GAK59442.1"/>
    </source>
</evidence>
<dbReference type="Gene3D" id="3.40.50.1820">
    <property type="entry name" value="alpha/beta hydrolase"/>
    <property type="match status" value="1"/>
</dbReference>
<accession>A0A081C4D7</accession>
<dbReference type="Proteomes" id="UP000030661">
    <property type="component" value="Unassembled WGS sequence"/>
</dbReference>
<dbReference type="eggNOG" id="COG3675">
    <property type="taxonomic scope" value="Bacteria"/>
</dbReference>
<dbReference type="AlphaFoldDB" id="A0A081C4D7"/>
<dbReference type="SUPFAM" id="SSF53474">
    <property type="entry name" value="alpha/beta-Hydrolases"/>
    <property type="match status" value="1"/>
</dbReference>
<dbReference type="STRING" id="1499967.U27_06427"/>